<name>A0A1H0EIA9_9HYPH</name>
<dbReference type="InterPro" id="IPR036390">
    <property type="entry name" value="WH_DNA-bd_sf"/>
</dbReference>
<evidence type="ECO:0000313" key="2">
    <source>
        <dbReference type="Proteomes" id="UP000198793"/>
    </source>
</evidence>
<proteinExistence type="predicted"/>
<keyword evidence="2" id="KW-1185">Reference proteome</keyword>
<dbReference type="PANTHER" id="PTHR18964:SF173">
    <property type="entry name" value="GLUCOKINASE"/>
    <property type="match status" value="1"/>
</dbReference>
<dbReference type="Pfam" id="PF00480">
    <property type="entry name" value="ROK"/>
    <property type="match status" value="1"/>
</dbReference>
<dbReference type="InterPro" id="IPR000600">
    <property type="entry name" value="ROK"/>
</dbReference>
<dbReference type="SUPFAM" id="SSF46785">
    <property type="entry name" value="Winged helix' DNA-binding domain"/>
    <property type="match status" value="1"/>
</dbReference>
<dbReference type="InterPro" id="IPR043129">
    <property type="entry name" value="ATPase_NBD"/>
</dbReference>
<dbReference type="PANTHER" id="PTHR18964">
    <property type="entry name" value="ROK (REPRESSOR, ORF, KINASE) FAMILY"/>
    <property type="match status" value="1"/>
</dbReference>
<dbReference type="AlphaFoldDB" id="A0A1H0EIA9"/>
<dbReference type="InterPro" id="IPR036388">
    <property type="entry name" value="WH-like_DNA-bd_sf"/>
</dbReference>
<organism evidence="1 2">
    <name type="scientific">Aureimonas jatrophae</name>
    <dbReference type="NCBI Taxonomy" id="1166073"/>
    <lineage>
        <taxon>Bacteria</taxon>
        <taxon>Pseudomonadati</taxon>
        <taxon>Pseudomonadota</taxon>
        <taxon>Alphaproteobacteria</taxon>
        <taxon>Hyphomicrobiales</taxon>
        <taxon>Aurantimonadaceae</taxon>
        <taxon>Aureimonas</taxon>
    </lineage>
</organism>
<dbReference type="SUPFAM" id="SSF53067">
    <property type="entry name" value="Actin-like ATPase domain"/>
    <property type="match status" value="2"/>
</dbReference>
<dbReference type="EMBL" id="FNIT01000002">
    <property type="protein sequence ID" value="SDN82029.1"/>
    <property type="molecule type" value="Genomic_DNA"/>
</dbReference>
<protein>
    <submittedName>
        <fullName evidence="1">Sugar kinase of the NBD/HSP70 family, may contain an N-terminal HTH domain</fullName>
    </submittedName>
</protein>
<dbReference type="Gene3D" id="3.30.420.40">
    <property type="match status" value="2"/>
</dbReference>
<dbReference type="Gene3D" id="1.10.10.10">
    <property type="entry name" value="Winged helix-like DNA-binding domain superfamily/Winged helix DNA-binding domain"/>
    <property type="match status" value="1"/>
</dbReference>
<accession>A0A1H0EIA9</accession>
<dbReference type="STRING" id="1166073.SAMN05192530_10249"/>
<dbReference type="Proteomes" id="UP000198793">
    <property type="component" value="Unassembled WGS sequence"/>
</dbReference>
<keyword evidence="1" id="KW-0808">Transferase</keyword>
<evidence type="ECO:0000313" key="1">
    <source>
        <dbReference type="EMBL" id="SDN82029.1"/>
    </source>
</evidence>
<dbReference type="GO" id="GO:0016301">
    <property type="term" value="F:kinase activity"/>
    <property type="evidence" value="ECO:0007669"/>
    <property type="project" value="UniProtKB-KW"/>
</dbReference>
<gene>
    <name evidence="1" type="ORF">SAMN05192530_10249</name>
</gene>
<keyword evidence="1" id="KW-0418">Kinase</keyword>
<sequence>MSRGEPVSLGAERVRALEAERQSLVSILGTLRNAGPATRLDLERETHLGRAVIVDRLATLSAFGLVEENGVGRSIGGRAPKLLRFRAEAGRLLVANMDGSTVGIGLADLSGRLLLEHYEDVAPDLPSPSLLERLETLFAWALGKGGAPLWGIGLGAPGTVDFEQEVQLAVPRFATSPDWNESRLVERLAVRFGAPVFARSAVQTATMGEITALPPERAFDLIFVDLGPSISTGLVSGGQLLRGAQGIAGQMGHVYMGEGSMLVCGCGNVGCLQTVAGCEAIAREGERAASEGQSPALAAILARSGAVTVDDIGTASRLGDPFSADILAQAGRLVGTTLAGLVNIFNPATLVIGGDLAQTGDICLAAIREAVYRHAQPLASRDLSILRSRMGRSAGLVGAATVVAEELFASHFLEAWITSGTPLAHPKVLTFLQAAAGAA</sequence>
<reference evidence="1 2" key="1">
    <citation type="submission" date="2016-10" db="EMBL/GenBank/DDBJ databases">
        <authorList>
            <person name="de Groot N.N."/>
        </authorList>
    </citation>
    <scope>NUCLEOTIDE SEQUENCE [LARGE SCALE GENOMIC DNA]</scope>
    <source>
        <strain evidence="2">L7-484,KACC 16230,DSM 25025</strain>
    </source>
</reference>